<comment type="caution">
    <text evidence="1">The sequence shown here is derived from an EMBL/GenBank/DDBJ whole genome shotgun (WGS) entry which is preliminary data.</text>
</comment>
<accession>X1TB06</accession>
<gene>
    <name evidence="1" type="ORF">S12H4_30341</name>
</gene>
<dbReference type="EMBL" id="BARW01017591">
    <property type="protein sequence ID" value="GAJ02508.1"/>
    <property type="molecule type" value="Genomic_DNA"/>
</dbReference>
<proteinExistence type="predicted"/>
<organism evidence="1">
    <name type="scientific">marine sediment metagenome</name>
    <dbReference type="NCBI Taxonomy" id="412755"/>
    <lineage>
        <taxon>unclassified sequences</taxon>
        <taxon>metagenomes</taxon>
        <taxon>ecological metagenomes</taxon>
    </lineage>
</organism>
<reference evidence="1" key="1">
    <citation type="journal article" date="2014" name="Front. Microbiol.">
        <title>High frequency of phylogenetically diverse reductive dehalogenase-homologous genes in deep subseafloor sedimentary metagenomes.</title>
        <authorList>
            <person name="Kawai M."/>
            <person name="Futagami T."/>
            <person name="Toyoda A."/>
            <person name="Takaki Y."/>
            <person name="Nishi S."/>
            <person name="Hori S."/>
            <person name="Arai W."/>
            <person name="Tsubouchi T."/>
            <person name="Morono Y."/>
            <person name="Uchiyama I."/>
            <person name="Ito T."/>
            <person name="Fujiyama A."/>
            <person name="Inagaki F."/>
            <person name="Takami H."/>
        </authorList>
    </citation>
    <scope>NUCLEOTIDE SEQUENCE</scope>
    <source>
        <strain evidence="1">Expedition CK06-06</strain>
    </source>
</reference>
<feature type="non-terminal residue" evidence="1">
    <location>
        <position position="1"/>
    </location>
</feature>
<protein>
    <submittedName>
        <fullName evidence="1">Uncharacterized protein</fullName>
    </submittedName>
</protein>
<dbReference type="AlphaFoldDB" id="X1TB06"/>
<name>X1TB06_9ZZZZ</name>
<evidence type="ECO:0000313" key="1">
    <source>
        <dbReference type="EMBL" id="GAJ02508.1"/>
    </source>
</evidence>
<sequence length="58" mass="6711">YAIKKYFEKVFYCTVNTIQTPLDIYFYTVQYGQASVSIYRLISQSATFLPISIVTLLS</sequence>